<dbReference type="SUPFAM" id="SSF46785">
    <property type="entry name" value="Winged helix' DNA-binding domain"/>
    <property type="match status" value="1"/>
</dbReference>
<accession>A0A915NZ61</accession>
<dbReference type="GO" id="GO:0000981">
    <property type="term" value="F:DNA-binding transcription factor activity, RNA polymerase II-specific"/>
    <property type="evidence" value="ECO:0007669"/>
    <property type="project" value="TreeGrafter"/>
</dbReference>
<organism evidence="7 8">
    <name type="scientific">Meloidogyne floridensis</name>
    <dbReference type="NCBI Taxonomy" id="298350"/>
    <lineage>
        <taxon>Eukaryota</taxon>
        <taxon>Metazoa</taxon>
        <taxon>Ecdysozoa</taxon>
        <taxon>Nematoda</taxon>
        <taxon>Chromadorea</taxon>
        <taxon>Rhabditida</taxon>
        <taxon>Tylenchina</taxon>
        <taxon>Tylenchomorpha</taxon>
        <taxon>Tylenchoidea</taxon>
        <taxon>Meloidogynidae</taxon>
        <taxon>Meloidogyninae</taxon>
        <taxon>Meloidogyne</taxon>
    </lineage>
</organism>
<dbReference type="Pfam" id="PF00250">
    <property type="entry name" value="Forkhead"/>
    <property type="match status" value="1"/>
</dbReference>
<dbReference type="PROSITE" id="PS00658">
    <property type="entry name" value="FORK_HEAD_2"/>
    <property type="match status" value="1"/>
</dbReference>
<protein>
    <submittedName>
        <fullName evidence="8">Fork-head domain-containing protein</fullName>
    </submittedName>
</protein>
<sequence>MDIKIEENIQEKVYLPLIKKENNHQNVKKYLYNEENAKELAFLEDYEEKTFIANKYQNLFISDEDPFKYSELLETVHQPSTTTILDENSINSLKTEDLNENPPINSSKMESRKKTNRGRRGSKRNNEFRGEKPKDTYIELIGEAIEKHDSKRATLAEIYEYLKQKDEFFRGKYIGWKNSIRHNLSSIFGYFKKLPKNSHGKIGKGHLWTCSPKFKSFIEEKHKNLISSSKQKTTKIKSESFNKQIELNKELQDQQQNTNLIDNNNSVDDKVYKQSFCSSNKFIISNNNDINTEQQNEFSATLFNSNYDLVLFSPVSEQQHQQLLQIPEEIIVEENNLLNNYSELNNNLNYIEDYSQSTNNQFTPLFQENQQQLFIYSDNENNLNNHLNNILNDQQQKQLIPYFNNYCYWHSRNYIGDDGNCYSYLEALPCINYAQTFFDIIDDQHSV</sequence>
<feature type="compositionally biased region" description="Basic residues" evidence="5">
    <location>
        <begin position="114"/>
        <end position="123"/>
    </location>
</feature>
<dbReference type="GO" id="GO:0009887">
    <property type="term" value="P:animal organ morphogenesis"/>
    <property type="evidence" value="ECO:0007669"/>
    <property type="project" value="TreeGrafter"/>
</dbReference>
<dbReference type="PANTHER" id="PTHR46262:SF2">
    <property type="entry name" value="FORKHEAD BOX PROTEIN BINIOU"/>
    <property type="match status" value="1"/>
</dbReference>
<dbReference type="GO" id="GO:0000978">
    <property type="term" value="F:RNA polymerase II cis-regulatory region sequence-specific DNA binding"/>
    <property type="evidence" value="ECO:0007669"/>
    <property type="project" value="TreeGrafter"/>
</dbReference>
<dbReference type="InterPro" id="IPR001766">
    <property type="entry name" value="Fork_head_dom"/>
</dbReference>
<dbReference type="SMART" id="SM00339">
    <property type="entry name" value="FH"/>
    <property type="match status" value="1"/>
</dbReference>
<dbReference type="InterPro" id="IPR036388">
    <property type="entry name" value="WH-like_DNA-bd_sf"/>
</dbReference>
<dbReference type="InterPro" id="IPR030456">
    <property type="entry name" value="TF_fork_head_CS_2"/>
</dbReference>
<evidence type="ECO:0000313" key="7">
    <source>
        <dbReference type="Proteomes" id="UP000887560"/>
    </source>
</evidence>
<dbReference type="InterPro" id="IPR036390">
    <property type="entry name" value="WH_DNA-bd_sf"/>
</dbReference>
<dbReference type="WBParaSite" id="scf7180000421445.g6946">
    <property type="protein sequence ID" value="scf7180000421445.g6946"/>
    <property type="gene ID" value="scf7180000421445.g6946"/>
</dbReference>
<dbReference type="PROSITE" id="PS50039">
    <property type="entry name" value="FORK_HEAD_3"/>
    <property type="match status" value="1"/>
</dbReference>
<evidence type="ECO:0000256" key="5">
    <source>
        <dbReference type="SAM" id="MobiDB-lite"/>
    </source>
</evidence>
<evidence type="ECO:0000256" key="3">
    <source>
        <dbReference type="ARBA" id="ARBA00023242"/>
    </source>
</evidence>
<evidence type="ECO:0000256" key="1">
    <source>
        <dbReference type="ARBA" id="ARBA00004123"/>
    </source>
</evidence>
<dbReference type="Proteomes" id="UP000887560">
    <property type="component" value="Unplaced"/>
</dbReference>
<keyword evidence="2 4" id="KW-0238">DNA-binding</keyword>
<dbReference type="Gene3D" id="1.10.10.10">
    <property type="entry name" value="Winged helix-like DNA-binding domain superfamily/Winged helix DNA-binding domain"/>
    <property type="match status" value="1"/>
</dbReference>
<feature type="region of interest" description="Disordered" evidence="5">
    <location>
        <begin position="86"/>
        <end position="130"/>
    </location>
</feature>
<feature type="domain" description="Fork-head" evidence="6">
    <location>
        <begin position="132"/>
        <end position="224"/>
    </location>
</feature>
<name>A0A915NZ61_9BILA</name>
<keyword evidence="3 4" id="KW-0539">Nucleus</keyword>
<dbReference type="AlphaFoldDB" id="A0A915NZ61"/>
<reference evidence="8" key="1">
    <citation type="submission" date="2022-11" db="UniProtKB">
        <authorList>
            <consortium name="WormBaseParasite"/>
        </authorList>
    </citation>
    <scope>IDENTIFICATION</scope>
</reference>
<evidence type="ECO:0000256" key="4">
    <source>
        <dbReference type="PROSITE-ProRule" id="PRU00089"/>
    </source>
</evidence>
<proteinExistence type="predicted"/>
<evidence type="ECO:0000259" key="6">
    <source>
        <dbReference type="PROSITE" id="PS50039"/>
    </source>
</evidence>
<feature type="DNA-binding region" description="Fork-head" evidence="4">
    <location>
        <begin position="132"/>
        <end position="224"/>
    </location>
</feature>
<dbReference type="GO" id="GO:0005634">
    <property type="term" value="C:nucleus"/>
    <property type="evidence" value="ECO:0007669"/>
    <property type="project" value="UniProtKB-SubCell"/>
</dbReference>
<dbReference type="PRINTS" id="PR00053">
    <property type="entry name" value="FORKHEAD"/>
</dbReference>
<evidence type="ECO:0000256" key="2">
    <source>
        <dbReference type="ARBA" id="ARBA00023125"/>
    </source>
</evidence>
<dbReference type="PANTHER" id="PTHR46262">
    <property type="entry name" value="FORKHEAD BOX PROTEIN BINIOU"/>
    <property type="match status" value="1"/>
</dbReference>
<comment type="subcellular location">
    <subcellularLocation>
        <location evidence="1 4">Nucleus</location>
    </subcellularLocation>
</comment>
<keyword evidence="7" id="KW-1185">Reference proteome</keyword>
<dbReference type="InterPro" id="IPR051770">
    <property type="entry name" value="Forkhead_box_regulator"/>
</dbReference>
<evidence type="ECO:0000313" key="8">
    <source>
        <dbReference type="WBParaSite" id="scf7180000421445.g6946"/>
    </source>
</evidence>